<dbReference type="GO" id="GO:0005524">
    <property type="term" value="F:ATP binding"/>
    <property type="evidence" value="ECO:0007669"/>
    <property type="project" value="UniProtKB-KW"/>
</dbReference>
<dbReference type="Pfam" id="PF01434">
    <property type="entry name" value="Peptidase_M41"/>
    <property type="match status" value="1"/>
</dbReference>
<dbReference type="Gene3D" id="3.40.50.300">
    <property type="entry name" value="P-loop containing nucleotide triphosphate hydrolases"/>
    <property type="match status" value="1"/>
</dbReference>
<dbReference type="AlphaFoldDB" id="A0AA42KJ44"/>
<reference evidence="3" key="1">
    <citation type="submission" date="2022-09" db="EMBL/GenBank/DDBJ databases">
        <title>Intensive care unit water sources are persistently colonized with multi-drug resistant bacteria and are the site of extensive horizontal gene transfer of antibiotic resistance genes.</title>
        <authorList>
            <person name="Diorio-Toth L."/>
        </authorList>
    </citation>
    <scope>NUCLEOTIDE SEQUENCE</scope>
    <source>
        <strain evidence="3">GD04153</strain>
    </source>
</reference>
<dbReference type="Proteomes" id="UP001158087">
    <property type="component" value="Unassembled WGS sequence"/>
</dbReference>
<proteinExistence type="inferred from homology"/>
<dbReference type="SMART" id="SM00382">
    <property type="entry name" value="AAA"/>
    <property type="match status" value="1"/>
</dbReference>
<gene>
    <name evidence="3" type="ORF">N7376_04680</name>
</gene>
<dbReference type="InterPro" id="IPR000642">
    <property type="entry name" value="Peptidase_M41"/>
</dbReference>
<evidence type="ECO:0000313" key="3">
    <source>
        <dbReference type="EMBL" id="MDH0123278.1"/>
    </source>
</evidence>
<name>A0AA42KJ44_9HYPH</name>
<evidence type="ECO:0000259" key="2">
    <source>
        <dbReference type="SMART" id="SM00382"/>
    </source>
</evidence>
<dbReference type="GO" id="GO:0030163">
    <property type="term" value="P:protein catabolic process"/>
    <property type="evidence" value="ECO:0007669"/>
    <property type="project" value="TreeGrafter"/>
</dbReference>
<evidence type="ECO:0000256" key="1">
    <source>
        <dbReference type="RuleBase" id="RU003651"/>
    </source>
</evidence>
<sequence length="710" mass="78846">MSTKGTDQHHDIEGIDDVFEAFDKEVNEREADADNKDKQRVYVEPIIDNFRIGFLYECFVEAVRNGATSTSACDYFHVDKPCTLIIRCQNGEDKTLFMVGLENILDCSFRQKFAGERPEKSTAIDFDIYEDTDKRKGKDGILKVLFEHNRVFLFMSPDQKVPAEIEGFIDAEVALQCTPNALENAIKKYIDSDFYLDAQIGRELMAVPVNQLMTIFSEGRHPLKSCELAYAFLDTQAKGEKPQDIVPSLDTSAPTIDDLHGLGAAGEWGRDLAIDLADWQAGKISWSDIDRGILLSGAPGTGKTTFAAALARTCDVNLVQTSMSQWQAKGHLGDYLKAMRASFAEAQKKAPCILFLDEFDSAGDRNSKASDNDDYIRRAVNGLLECLDGASGREGVIVVGATNHPDKIDAALRRPGRLDKLVEIPLPDVPARDGILRYHLRGDLDGVDLSPVVSRTQGMAGAWLEALVRTARRSARRARREMVLADLMAALPASSPMPAQVLAMSAVHEAGHAIIAIELRKKVKYAQVTREVLVDANSFDGGVVSIERDENECYLRSVSNSVRMIKQLLGGLAAEDIFLSERNDGGYSDLREATYWAARMWLSTGQQDILTTLVASDIDHVLAALKSRPDIQRRVEELLQQCMSEVKEIITRRRADVRKLADALVQRGRLSGDEINALLAPRARPRLRLLKSMQGREEEHDFGEAYYECA</sequence>
<organism evidence="3 4">
    <name type="scientific">Brucella intermedia GD04153</name>
    <dbReference type="NCBI Taxonomy" id="2975438"/>
    <lineage>
        <taxon>Bacteria</taxon>
        <taxon>Pseudomonadati</taxon>
        <taxon>Pseudomonadota</taxon>
        <taxon>Alphaproteobacteria</taxon>
        <taxon>Hyphomicrobiales</taxon>
        <taxon>Brucellaceae</taxon>
        <taxon>Brucella/Ochrobactrum group</taxon>
        <taxon>Brucella</taxon>
    </lineage>
</organism>
<accession>A0AA42KJ44</accession>
<dbReference type="InterPro" id="IPR027417">
    <property type="entry name" value="P-loop_NTPase"/>
</dbReference>
<dbReference type="Gene3D" id="1.20.58.760">
    <property type="entry name" value="Peptidase M41"/>
    <property type="match status" value="1"/>
</dbReference>
<keyword evidence="1" id="KW-0547">Nucleotide-binding</keyword>
<feature type="domain" description="AAA+ ATPase" evidence="2">
    <location>
        <begin position="289"/>
        <end position="428"/>
    </location>
</feature>
<dbReference type="InterPro" id="IPR037219">
    <property type="entry name" value="Peptidase_M41-like"/>
</dbReference>
<comment type="caution">
    <text evidence="3">The sequence shown here is derived from an EMBL/GenBank/DDBJ whole genome shotgun (WGS) entry which is preliminary data.</text>
</comment>
<evidence type="ECO:0000313" key="4">
    <source>
        <dbReference type="Proteomes" id="UP001158087"/>
    </source>
</evidence>
<comment type="similarity">
    <text evidence="1">Belongs to the AAA ATPase family.</text>
</comment>
<dbReference type="GO" id="GO:0005886">
    <property type="term" value="C:plasma membrane"/>
    <property type="evidence" value="ECO:0007669"/>
    <property type="project" value="TreeGrafter"/>
</dbReference>
<dbReference type="Pfam" id="PF00004">
    <property type="entry name" value="AAA"/>
    <property type="match status" value="1"/>
</dbReference>
<dbReference type="SUPFAM" id="SSF140990">
    <property type="entry name" value="FtsH protease domain-like"/>
    <property type="match status" value="1"/>
</dbReference>
<dbReference type="PROSITE" id="PS00674">
    <property type="entry name" value="AAA"/>
    <property type="match status" value="1"/>
</dbReference>
<dbReference type="GO" id="GO:0004222">
    <property type="term" value="F:metalloendopeptidase activity"/>
    <property type="evidence" value="ECO:0007669"/>
    <property type="project" value="InterPro"/>
</dbReference>
<keyword evidence="1" id="KW-0067">ATP-binding</keyword>
<protein>
    <submittedName>
        <fullName evidence="3">AAA family ATPase</fullName>
    </submittedName>
</protein>
<dbReference type="InterPro" id="IPR003960">
    <property type="entry name" value="ATPase_AAA_CS"/>
</dbReference>
<dbReference type="Gene3D" id="1.10.8.60">
    <property type="match status" value="1"/>
</dbReference>
<dbReference type="InterPro" id="IPR003593">
    <property type="entry name" value="AAA+_ATPase"/>
</dbReference>
<dbReference type="EMBL" id="JAODYY010000001">
    <property type="protein sequence ID" value="MDH0123278.1"/>
    <property type="molecule type" value="Genomic_DNA"/>
</dbReference>
<dbReference type="PANTHER" id="PTHR23076:SF97">
    <property type="entry name" value="ATP-DEPENDENT ZINC METALLOPROTEASE YME1L1"/>
    <property type="match status" value="1"/>
</dbReference>
<dbReference type="SUPFAM" id="SSF52540">
    <property type="entry name" value="P-loop containing nucleoside triphosphate hydrolases"/>
    <property type="match status" value="1"/>
</dbReference>
<dbReference type="GO" id="GO:0016887">
    <property type="term" value="F:ATP hydrolysis activity"/>
    <property type="evidence" value="ECO:0007669"/>
    <property type="project" value="InterPro"/>
</dbReference>
<dbReference type="InterPro" id="IPR003959">
    <property type="entry name" value="ATPase_AAA_core"/>
</dbReference>
<dbReference type="GO" id="GO:0004176">
    <property type="term" value="F:ATP-dependent peptidase activity"/>
    <property type="evidence" value="ECO:0007669"/>
    <property type="project" value="InterPro"/>
</dbReference>
<dbReference type="GO" id="GO:0006508">
    <property type="term" value="P:proteolysis"/>
    <property type="evidence" value="ECO:0007669"/>
    <property type="project" value="InterPro"/>
</dbReference>
<dbReference type="CDD" id="cd19481">
    <property type="entry name" value="RecA-like_protease"/>
    <property type="match status" value="1"/>
</dbReference>
<dbReference type="PANTHER" id="PTHR23076">
    <property type="entry name" value="METALLOPROTEASE M41 FTSH"/>
    <property type="match status" value="1"/>
</dbReference>